<feature type="transmembrane region" description="Helical" evidence="1">
    <location>
        <begin position="63"/>
        <end position="89"/>
    </location>
</feature>
<proteinExistence type="predicted"/>
<comment type="caution">
    <text evidence="2">The sequence shown here is derived from an EMBL/GenBank/DDBJ whole genome shotgun (WGS) entry which is preliminary data.</text>
</comment>
<dbReference type="RefSeq" id="WP_204918146.1">
    <property type="nucleotide sequence ID" value="NZ_BAAAQP010000003.1"/>
</dbReference>
<gene>
    <name evidence="2" type="ORF">JOE57_002329</name>
</gene>
<dbReference type="EMBL" id="JAFBCF010000001">
    <property type="protein sequence ID" value="MBM7799408.1"/>
    <property type="molecule type" value="Genomic_DNA"/>
</dbReference>
<evidence type="ECO:0000256" key="1">
    <source>
        <dbReference type="SAM" id="Phobius"/>
    </source>
</evidence>
<organism evidence="2 3">
    <name type="scientific">Microlunatus panaciterrae</name>
    <dbReference type="NCBI Taxonomy" id="400768"/>
    <lineage>
        <taxon>Bacteria</taxon>
        <taxon>Bacillati</taxon>
        <taxon>Actinomycetota</taxon>
        <taxon>Actinomycetes</taxon>
        <taxon>Propionibacteriales</taxon>
        <taxon>Propionibacteriaceae</taxon>
        <taxon>Microlunatus</taxon>
    </lineage>
</organism>
<keyword evidence="1" id="KW-1133">Transmembrane helix</keyword>
<accession>A0ABS2RK66</accession>
<dbReference type="Proteomes" id="UP000704762">
    <property type="component" value="Unassembled WGS sequence"/>
</dbReference>
<sequence>MTTQTGPVKIPVKVGPSRARRDLIIAWVSVALIPVAFAAAMLVGDGLLTLQGYESGSEQTPPLLPVLLAAVPAMLVLLTPTVTAVWFGLRARREGRQVGLVPALIGMVAGAGAILLNLAAYLVGRFTE</sequence>
<keyword evidence="1" id="KW-0472">Membrane</keyword>
<evidence type="ECO:0000313" key="3">
    <source>
        <dbReference type="Proteomes" id="UP000704762"/>
    </source>
</evidence>
<keyword evidence="3" id="KW-1185">Reference proteome</keyword>
<evidence type="ECO:0000313" key="2">
    <source>
        <dbReference type="EMBL" id="MBM7799408.1"/>
    </source>
</evidence>
<reference evidence="2 3" key="1">
    <citation type="submission" date="2021-01" db="EMBL/GenBank/DDBJ databases">
        <title>Sequencing the genomes of 1000 actinobacteria strains.</title>
        <authorList>
            <person name="Klenk H.-P."/>
        </authorList>
    </citation>
    <scope>NUCLEOTIDE SEQUENCE [LARGE SCALE GENOMIC DNA]</scope>
    <source>
        <strain evidence="2 3">DSM 18662</strain>
    </source>
</reference>
<feature type="transmembrane region" description="Helical" evidence="1">
    <location>
        <begin position="23"/>
        <end position="43"/>
    </location>
</feature>
<feature type="transmembrane region" description="Helical" evidence="1">
    <location>
        <begin position="101"/>
        <end position="123"/>
    </location>
</feature>
<name>A0ABS2RK66_9ACTN</name>
<keyword evidence="1" id="KW-0812">Transmembrane</keyword>
<protein>
    <submittedName>
        <fullName evidence="2">Uncharacterized protein</fullName>
    </submittedName>
</protein>